<gene>
    <name evidence="5" type="ORF">L195_g044947</name>
</gene>
<evidence type="ECO:0000256" key="3">
    <source>
        <dbReference type="ARBA" id="ARBA00023004"/>
    </source>
</evidence>
<keyword evidence="2" id="KW-0847">Vitamin C</keyword>
<dbReference type="Pfam" id="PF03171">
    <property type="entry name" value="2OG-FeII_Oxy"/>
    <property type="match status" value="1"/>
</dbReference>
<dbReference type="InterPro" id="IPR050295">
    <property type="entry name" value="Plant_2OG-oxidoreductases"/>
</dbReference>
<keyword evidence="1" id="KW-0479">Metal-binding</keyword>
<dbReference type="Gene3D" id="2.60.120.330">
    <property type="entry name" value="B-lactam Antibiotic, Isopenicillin N Synthase, Chain"/>
    <property type="match status" value="1"/>
</dbReference>
<dbReference type="GO" id="GO:0046872">
    <property type="term" value="F:metal ion binding"/>
    <property type="evidence" value="ECO:0007669"/>
    <property type="project" value="UniProtKB-KW"/>
</dbReference>
<reference evidence="5 6" key="2">
    <citation type="journal article" date="2017" name="Front. Plant Sci.">
        <title>Gene Classification and Mining of Molecular Markers Useful in Red Clover (Trifolium pratense) Breeding.</title>
        <authorList>
            <person name="Istvanek J."/>
            <person name="Dluhosova J."/>
            <person name="Dluhos P."/>
            <person name="Patkova L."/>
            <person name="Nedelnik J."/>
            <person name="Repkova J."/>
        </authorList>
    </citation>
    <scope>NUCLEOTIDE SEQUENCE [LARGE SCALE GENOMIC DNA]</scope>
    <source>
        <strain evidence="6">cv. Tatra</strain>
        <tissue evidence="5">Young leaves</tissue>
    </source>
</reference>
<dbReference type="EMBL" id="ASHM01057825">
    <property type="protein sequence ID" value="PNX88833.1"/>
    <property type="molecule type" value="Genomic_DNA"/>
</dbReference>
<evidence type="ECO:0000256" key="1">
    <source>
        <dbReference type="ARBA" id="ARBA00022723"/>
    </source>
</evidence>
<dbReference type="PANTHER" id="PTHR47991">
    <property type="entry name" value="OXOGLUTARATE/IRON-DEPENDENT DIOXYGENASE"/>
    <property type="match status" value="1"/>
</dbReference>
<dbReference type="Proteomes" id="UP000236291">
    <property type="component" value="Unassembled WGS sequence"/>
</dbReference>
<evidence type="ECO:0000313" key="6">
    <source>
        <dbReference type="Proteomes" id="UP000236291"/>
    </source>
</evidence>
<dbReference type="InterPro" id="IPR027443">
    <property type="entry name" value="IPNS-like_sf"/>
</dbReference>
<dbReference type="InterPro" id="IPR044861">
    <property type="entry name" value="IPNS-like_FE2OG_OXY"/>
</dbReference>
<dbReference type="SUPFAM" id="SSF51197">
    <property type="entry name" value="Clavaminate synthase-like"/>
    <property type="match status" value="1"/>
</dbReference>
<protein>
    <submittedName>
        <fullName evidence="5">Protein SRG1-like</fullName>
    </submittedName>
</protein>
<sequence length="170" mass="19180">MEKALKVEPNEMLKVLDDMVQSMRMNYYPPCPQPENVIGLNPHSDSGVLTILLQANDIEGLQIRKDGQWISIKPLTNTFVVNIGDVLEIITNGIYRSIEHRAIVNSKKERISVASFQNANMSKVIGPTPGLVTDERPALFKTITVEEYFKVFFSNELKGKSCLDVMRIQN</sequence>
<evidence type="ECO:0000256" key="2">
    <source>
        <dbReference type="ARBA" id="ARBA00022896"/>
    </source>
</evidence>
<dbReference type="PROSITE" id="PS51471">
    <property type="entry name" value="FE2OG_OXY"/>
    <property type="match status" value="1"/>
</dbReference>
<feature type="domain" description="Fe2OG dioxygenase" evidence="4">
    <location>
        <begin position="19"/>
        <end position="119"/>
    </location>
</feature>
<proteinExistence type="predicted"/>
<organism evidence="5 6">
    <name type="scientific">Trifolium pratense</name>
    <name type="common">Red clover</name>
    <dbReference type="NCBI Taxonomy" id="57577"/>
    <lineage>
        <taxon>Eukaryota</taxon>
        <taxon>Viridiplantae</taxon>
        <taxon>Streptophyta</taxon>
        <taxon>Embryophyta</taxon>
        <taxon>Tracheophyta</taxon>
        <taxon>Spermatophyta</taxon>
        <taxon>Magnoliopsida</taxon>
        <taxon>eudicotyledons</taxon>
        <taxon>Gunneridae</taxon>
        <taxon>Pentapetalae</taxon>
        <taxon>rosids</taxon>
        <taxon>fabids</taxon>
        <taxon>Fabales</taxon>
        <taxon>Fabaceae</taxon>
        <taxon>Papilionoideae</taxon>
        <taxon>50 kb inversion clade</taxon>
        <taxon>NPAAA clade</taxon>
        <taxon>Hologalegina</taxon>
        <taxon>IRL clade</taxon>
        <taxon>Trifolieae</taxon>
        <taxon>Trifolium</taxon>
    </lineage>
</organism>
<evidence type="ECO:0000313" key="5">
    <source>
        <dbReference type="EMBL" id="PNX88833.1"/>
    </source>
</evidence>
<dbReference type="ExpressionAtlas" id="A0A2K3MDG3">
    <property type="expression patterns" value="baseline"/>
</dbReference>
<dbReference type="AlphaFoldDB" id="A0A2K3MDG3"/>
<dbReference type="STRING" id="57577.A0A2K3MDG3"/>
<comment type="caution">
    <text evidence="5">The sequence shown here is derived from an EMBL/GenBank/DDBJ whole genome shotgun (WGS) entry which is preliminary data.</text>
</comment>
<dbReference type="GO" id="GO:0031418">
    <property type="term" value="F:L-ascorbic acid binding"/>
    <property type="evidence" value="ECO:0007669"/>
    <property type="project" value="UniProtKB-KW"/>
</dbReference>
<name>A0A2K3MDG3_TRIPR</name>
<dbReference type="InterPro" id="IPR005123">
    <property type="entry name" value="Oxoglu/Fe-dep_dioxygenase_dom"/>
</dbReference>
<keyword evidence="3" id="KW-0408">Iron</keyword>
<accession>A0A2K3MDG3</accession>
<reference evidence="5 6" key="1">
    <citation type="journal article" date="2014" name="Am. J. Bot.">
        <title>Genome assembly and annotation for red clover (Trifolium pratense; Fabaceae).</title>
        <authorList>
            <person name="Istvanek J."/>
            <person name="Jaros M."/>
            <person name="Krenek A."/>
            <person name="Repkova J."/>
        </authorList>
    </citation>
    <scope>NUCLEOTIDE SEQUENCE [LARGE SCALE GENOMIC DNA]</scope>
    <source>
        <strain evidence="6">cv. Tatra</strain>
        <tissue evidence="5">Young leaves</tissue>
    </source>
</reference>
<evidence type="ECO:0000259" key="4">
    <source>
        <dbReference type="PROSITE" id="PS51471"/>
    </source>
</evidence>